<feature type="transmembrane region" description="Helical" evidence="1">
    <location>
        <begin position="257"/>
        <end position="275"/>
    </location>
</feature>
<dbReference type="Proteomes" id="UP000642107">
    <property type="component" value="Unassembled WGS sequence"/>
</dbReference>
<feature type="transmembrane region" description="Helical" evidence="1">
    <location>
        <begin position="40"/>
        <end position="58"/>
    </location>
</feature>
<feature type="transmembrane region" description="Helical" evidence="1">
    <location>
        <begin position="179"/>
        <end position="202"/>
    </location>
</feature>
<gene>
    <name evidence="2" type="ORF">IGS67_11810</name>
</gene>
<sequence>MTTAAPDVHRVRVRDATRPGGLDGTWALLRLAARRDRVRLLVWTASILIMWGYAAVALDSLFPTAADRQLRGQLMSSPAAVILTGSGFGLDDYTLGAMVANEMGFMVLLALALLAIQTAVRSTRAEEETGATEILRASTVGRHAPAVAAYLLVVAVNVVIGVGTWGVLVAVGLAPGGAAALGAAGAATGLFFGAVGIVTAQLTTHARSASGLALAVLGLAWVVRAAGDLRAQGGSPLSWASPLAWALQTRACVDTRWWPLGLLVVGAVVLLVLGARLGGRRDLGAGLVTTRPGRAYARASLAGSVALAVRLQRGSILAWAAGVGLGAVATGTFTDSVSGMVSKLPQLGDLLGDVGALVDAFAALMVMFFVVLVAGFALSSFHRVRTEEQRGRLEVVLSAPVARTRWLGAQLAVTLGASVVLLVLAGLGLWAGAVSVGDGSVSAGAYVVAALGHVPAVALLVAVAVVVHGWWPRGSGLVWGWYGFSAVAAVYGGLLQLPGWLLDVVPFTHSPVLPGPGASWTGALVMAALALGLGALGIVGFRRRDVPAL</sequence>
<keyword evidence="3" id="KW-1185">Reference proteome</keyword>
<comment type="caution">
    <text evidence="2">The sequence shown here is derived from an EMBL/GenBank/DDBJ whole genome shotgun (WGS) entry which is preliminary data.</text>
</comment>
<keyword evidence="1" id="KW-0472">Membrane</keyword>
<feature type="transmembrane region" description="Helical" evidence="1">
    <location>
        <begin position="443"/>
        <end position="467"/>
    </location>
</feature>
<feature type="transmembrane region" description="Helical" evidence="1">
    <location>
        <begin position="520"/>
        <end position="541"/>
    </location>
</feature>
<accession>A0ABR9DUZ5</accession>
<reference evidence="2 3" key="1">
    <citation type="submission" date="2020-09" db="EMBL/GenBank/DDBJ databases">
        <title>Flavimobilis rhizosphaerae sp. nov., isolated from rhizosphere soil of Spartina alterniflora.</title>
        <authorList>
            <person name="Hanqin C."/>
        </authorList>
    </citation>
    <scope>NUCLEOTIDE SEQUENCE [LARGE SCALE GENOMIC DNA]</scope>
    <source>
        <strain evidence="2 3">GY 10621</strain>
    </source>
</reference>
<protein>
    <submittedName>
        <fullName evidence="2">Polyketide antibiotic transporter</fullName>
    </submittedName>
</protein>
<evidence type="ECO:0000313" key="3">
    <source>
        <dbReference type="Proteomes" id="UP000642107"/>
    </source>
</evidence>
<feature type="transmembrane region" description="Helical" evidence="1">
    <location>
        <begin position="93"/>
        <end position="116"/>
    </location>
</feature>
<dbReference type="RefSeq" id="WP_192281302.1">
    <property type="nucleotide sequence ID" value="NZ_JACZDF010000007.1"/>
</dbReference>
<feature type="transmembrane region" description="Helical" evidence="1">
    <location>
        <begin position="209"/>
        <end position="227"/>
    </location>
</feature>
<dbReference type="EMBL" id="JACZDF010000007">
    <property type="protein sequence ID" value="MBD9700167.1"/>
    <property type="molecule type" value="Genomic_DNA"/>
</dbReference>
<evidence type="ECO:0000256" key="1">
    <source>
        <dbReference type="SAM" id="Phobius"/>
    </source>
</evidence>
<feature type="transmembrane region" description="Helical" evidence="1">
    <location>
        <begin position="354"/>
        <end position="378"/>
    </location>
</feature>
<evidence type="ECO:0000313" key="2">
    <source>
        <dbReference type="EMBL" id="MBD9700167.1"/>
    </source>
</evidence>
<name>A0ABR9DUZ5_9MICO</name>
<keyword evidence="1" id="KW-1133">Transmembrane helix</keyword>
<feature type="transmembrane region" description="Helical" evidence="1">
    <location>
        <begin position="316"/>
        <end position="334"/>
    </location>
</feature>
<keyword evidence="1" id="KW-0812">Transmembrane</keyword>
<organism evidence="2 3">
    <name type="scientific">Flavimobilis rhizosphaerae</name>
    <dbReference type="NCBI Taxonomy" id="2775421"/>
    <lineage>
        <taxon>Bacteria</taxon>
        <taxon>Bacillati</taxon>
        <taxon>Actinomycetota</taxon>
        <taxon>Actinomycetes</taxon>
        <taxon>Micrococcales</taxon>
        <taxon>Jonesiaceae</taxon>
        <taxon>Flavimobilis</taxon>
    </lineage>
</organism>
<feature type="transmembrane region" description="Helical" evidence="1">
    <location>
        <begin position="411"/>
        <end position="431"/>
    </location>
</feature>
<feature type="transmembrane region" description="Helical" evidence="1">
    <location>
        <begin position="147"/>
        <end position="173"/>
    </location>
</feature>
<proteinExistence type="predicted"/>
<feature type="transmembrane region" description="Helical" evidence="1">
    <location>
        <begin position="479"/>
        <end position="500"/>
    </location>
</feature>